<dbReference type="Proteomes" id="UP000808349">
    <property type="component" value="Unassembled WGS sequence"/>
</dbReference>
<dbReference type="EMBL" id="JADKFW010000004">
    <property type="protein sequence ID" value="MBK9716771.1"/>
    <property type="molecule type" value="Genomic_DNA"/>
</dbReference>
<evidence type="ECO:0000259" key="2">
    <source>
        <dbReference type="PROSITE" id="PS51352"/>
    </source>
</evidence>
<reference evidence="3 4" key="1">
    <citation type="submission" date="2020-10" db="EMBL/GenBank/DDBJ databases">
        <title>Connecting structure to function with the recovery of over 1000 high-quality activated sludge metagenome-assembled genomes encoding full-length rRNA genes using long-read sequencing.</title>
        <authorList>
            <person name="Singleton C.M."/>
            <person name="Petriglieri F."/>
            <person name="Kristensen J.M."/>
            <person name="Kirkegaard R.H."/>
            <person name="Michaelsen T.Y."/>
            <person name="Andersen M.H."/>
            <person name="Karst S.M."/>
            <person name="Dueholm M.S."/>
            <person name="Nielsen P.H."/>
            <person name="Albertsen M."/>
        </authorList>
    </citation>
    <scope>NUCLEOTIDE SEQUENCE [LARGE SCALE GENOMIC DNA]</scope>
    <source>
        <strain evidence="3">Ribe_18-Q3-R11-54_BAT3C.373</strain>
    </source>
</reference>
<name>A0A9D7XDP6_9BACT</name>
<dbReference type="Pfam" id="PF03190">
    <property type="entry name" value="Thioredox_DsbH"/>
    <property type="match status" value="1"/>
</dbReference>
<proteinExistence type="predicted"/>
<feature type="chain" id="PRO_5038954037" evidence="1">
    <location>
        <begin position="23"/>
        <end position="395"/>
    </location>
</feature>
<organism evidence="3 4">
    <name type="scientific">Candidatus Defluviibacterium haderslevense</name>
    <dbReference type="NCBI Taxonomy" id="2981993"/>
    <lineage>
        <taxon>Bacteria</taxon>
        <taxon>Pseudomonadati</taxon>
        <taxon>Bacteroidota</taxon>
        <taxon>Saprospiria</taxon>
        <taxon>Saprospirales</taxon>
        <taxon>Saprospiraceae</taxon>
        <taxon>Candidatus Defluviibacterium</taxon>
    </lineage>
</organism>
<dbReference type="InterPro" id="IPR013766">
    <property type="entry name" value="Thioredoxin_domain"/>
</dbReference>
<feature type="domain" description="Thioredoxin" evidence="2">
    <location>
        <begin position="12"/>
        <end position="142"/>
    </location>
</feature>
<dbReference type="PROSITE" id="PS51352">
    <property type="entry name" value="THIOREDOXIN_2"/>
    <property type="match status" value="1"/>
</dbReference>
<dbReference type="CDD" id="cd02947">
    <property type="entry name" value="TRX_family"/>
    <property type="match status" value="1"/>
</dbReference>
<dbReference type="InterPro" id="IPR036249">
    <property type="entry name" value="Thioredoxin-like_sf"/>
</dbReference>
<sequence>MQKSLLQLLFSLLFMISSKSYAQETKSGGIEFFHGSFKEALALAEKEGKLIFMDAFTVWCGPCKRMAANTFPDPTVGSFFNANFINMKVDMEKDEGPDLSIKYEVNAYPTLLFIDKTGKLVHKGTGARPPDGLIDLGRDALKKNDRSGDYEKMYNAGKRDPETVLLYLKALNQVGKPSLKIANEYLQGQKDLSTKENLEIIIEGTTEADSKIFDQFIQYKSEIIKLKSKETFESRVNGACIRTFKKALEYRNEDLLKEAQEKMKHYPEKSNEFLYSTNLEYYGKTGDSKKYLVAAKSYASKVVKKDASKLTQLASTSINYFRTDHNISAFAEKLAKKAMQNGGLSEQYLLYGNILKMNGKHKEAISILKKGRERAKEKSENTMHFDQLLQSLENK</sequence>
<dbReference type="AlphaFoldDB" id="A0A9D7XDP6"/>
<protein>
    <submittedName>
        <fullName evidence="3">DUF255 domain-containing protein</fullName>
    </submittedName>
</protein>
<dbReference type="InterPro" id="IPR024705">
    <property type="entry name" value="Ssp411"/>
</dbReference>
<evidence type="ECO:0000313" key="3">
    <source>
        <dbReference type="EMBL" id="MBK9716771.1"/>
    </source>
</evidence>
<gene>
    <name evidence="3" type="ORF">IPO85_04510</name>
</gene>
<evidence type="ECO:0000313" key="4">
    <source>
        <dbReference type="Proteomes" id="UP000808349"/>
    </source>
</evidence>
<dbReference type="Gene3D" id="3.40.30.10">
    <property type="entry name" value="Glutaredoxin"/>
    <property type="match status" value="1"/>
</dbReference>
<keyword evidence="1" id="KW-0732">Signal</keyword>
<accession>A0A9D7XDP6</accession>
<dbReference type="PANTHER" id="PTHR42899:SF1">
    <property type="entry name" value="SPERMATOGENESIS-ASSOCIATED PROTEIN 20"/>
    <property type="match status" value="1"/>
</dbReference>
<dbReference type="InterPro" id="IPR004879">
    <property type="entry name" value="Ssp411-like_TRX"/>
</dbReference>
<feature type="signal peptide" evidence="1">
    <location>
        <begin position="1"/>
        <end position="22"/>
    </location>
</feature>
<comment type="caution">
    <text evidence="3">The sequence shown here is derived from an EMBL/GenBank/DDBJ whole genome shotgun (WGS) entry which is preliminary data.</text>
</comment>
<dbReference type="PANTHER" id="PTHR42899">
    <property type="entry name" value="SPERMATOGENESIS-ASSOCIATED PROTEIN 20"/>
    <property type="match status" value="1"/>
</dbReference>
<evidence type="ECO:0000256" key="1">
    <source>
        <dbReference type="SAM" id="SignalP"/>
    </source>
</evidence>
<dbReference type="SUPFAM" id="SSF52833">
    <property type="entry name" value="Thioredoxin-like"/>
    <property type="match status" value="1"/>
</dbReference>